<keyword evidence="2" id="KW-1185">Reference proteome</keyword>
<evidence type="ECO:0000313" key="1">
    <source>
        <dbReference type="EMBL" id="AMJ76776.1"/>
    </source>
</evidence>
<gene>
    <name evidence="1" type="ORF">AVL57_01130</name>
</gene>
<keyword evidence="1" id="KW-0614">Plasmid</keyword>
<dbReference type="Proteomes" id="UP000056750">
    <property type="component" value="Plasmid pASTE61-200"/>
</dbReference>
<accession>A0ABM5YQI6</accession>
<protein>
    <submittedName>
        <fullName evidence="1">Uncharacterized protein</fullName>
    </submittedName>
</protein>
<organism evidence="1 2">
    <name type="scientific">Alteromonas stellipolaris</name>
    <dbReference type="NCBI Taxonomy" id="233316"/>
    <lineage>
        <taxon>Bacteria</taxon>
        <taxon>Pseudomonadati</taxon>
        <taxon>Pseudomonadota</taxon>
        <taxon>Gammaproteobacteria</taxon>
        <taxon>Alteromonadales</taxon>
        <taxon>Alteromonadaceae</taxon>
        <taxon>Alteromonas/Salinimonas group</taxon>
        <taxon>Alteromonas</taxon>
    </lineage>
</organism>
<sequence>MIISSTTLTRVYDIRGTKLTCPMQNASLEESVRALSQTNPLFRHTKLYEEDGVVSGTELVFKLQLPPPKSKG</sequence>
<geneLocation type="plasmid" evidence="1 2">
    <name>pASTE61-200</name>
</geneLocation>
<dbReference type="EMBL" id="CP013927">
    <property type="protein sequence ID" value="AMJ76776.1"/>
    <property type="molecule type" value="Genomic_DNA"/>
</dbReference>
<evidence type="ECO:0000313" key="2">
    <source>
        <dbReference type="Proteomes" id="UP000056750"/>
    </source>
</evidence>
<proteinExistence type="predicted"/>
<name>A0ABM5YQI6_9ALTE</name>
<reference evidence="1 2" key="1">
    <citation type="submission" date="2015-12" db="EMBL/GenBank/DDBJ databases">
        <title>Intraspecies pangenome expansion in the marine bacterium Alteromonas.</title>
        <authorList>
            <person name="Lopez-Perez M."/>
            <person name="Rodriguez-Valera F."/>
        </authorList>
    </citation>
    <scope>NUCLEOTIDE SEQUENCE [LARGE SCALE GENOMIC DNA]</scope>
    <source>
        <strain evidence="1 2">LMG 21861</strain>
        <plasmid evidence="1 2">pASTE61-200</plasmid>
    </source>
</reference>